<gene>
    <name evidence="1" type="ORF">DFH01_05810</name>
</gene>
<dbReference type="AlphaFoldDB" id="A0A317FMC5"/>
<evidence type="ECO:0000313" key="1">
    <source>
        <dbReference type="EMBL" id="PWS38766.1"/>
    </source>
</evidence>
<proteinExistence type="predicted"/>
<sequence>MTRILVLAERPFRGLRSRAIMAEVAAALRAEPPPFLAMHVAAEVPGFATAENEPDPAALGIGRVVLAGVFTRRAELERALRVAARARAQARGATVETLCFSVEREAARTDAPEGVGVLDSATPLDLREHVTANALLVWRVAAAQRIRPFPERAVAPDPALAGALPDGKLLGLAILGGEETARAIAERGAAMAALLAPFRGWPVLPLPVEQPEGPADDLPATLDLAARFLPGSPVLLPELGETRWRRRHLTPARLKALVARCASVVATQDLPLAYAVASGVPAIGIALGQDRRAASCLSSLANELPAGSDLVFPQRDQLSRESSSARA</sequence>
<accession>A0A317FMC5</accession>
<keyword evidence="2" id="KW-1185">Reference proteome</keyword>
<dbReference type="OrthoDB" id="7259561at2"/>
<organism evidence="1 2">
    <name type="scientific">Falsiroseomonas bella</name>
    <dbReference type="NCBI Taxonomy" id="2184016"/>
    <lineage>
        <taxon>Bacteria</taxon>
        <taxon>Pseudomonadati</taxon>
        <taxon>Pseudomonadota</taxon>
        <taxon>Alphaproteobacteria</taxon>
        <taxon>Acetobacterales</taxon>
        <taxon>Roseomonadaceae</taxon>
        <taxon>Falsiroseomonas</taxon>
    </lineage>
</organism>
<evidence type="ECO:0000313" key="2">
    <source>
        <dbReference type="Proteomes" id="UP000245765"/>
    </source>
</evidence>
<protein>
    <submittedName>
        <fullName evidence="1">Uncharacterized protein</fullName>
    </submittedName>
</protein>
<dbReference type="EMBL" id="QGNA01000001">
    <property type="protein sequence ID" value="PWS38766.1"/>
    <property type="molecule type" value="Genomic_DNA"/>
</dbReference>
<comment type="caution">
    <text evidence="1">The sequence shown here is derived from an EMBL/GenBank/DDBJ whole genome shotgun (WGS) entry which is preliminary data.</text>
</comment>
<reference evidence="2" key="1">
    <citation type="submission" date="2018-05" db="EMBL/GenBank/DDBJ databases">
        <authorList>
            <person name="Du Z."/>
            <person name="Wang X."/>
        </authorList>
    </citation>
    <scope>NUCLEOTIDE SEQUENCE [LARGE SCALE GENOMIC DNA]</scope>
    <source>
        <strain evidence="2">CQN31</strain>
    </source>
</reference>
<name>A0A317FMC5_9PROT</name>
<dbReference type="RefSeq" id="WP_109869388.1">
    <property type="nucleotide sequence ID" value="NZ_QGNA01000001.1"/>
</dbReference>
<dbReference type="Proteomes" id="UP000245765">
    <property type="component" value="Unassembled WGS sequence"/>
</dbReference>